<protein>
    <submittedName>
        <fullName evidence="1">Uncharacterized protein</fullName>
    </submittedName>
</protein>
<proteinExistence type="predicted"/>
<dbReference type="STRING" id="158190.SpiGrapes_2835"/>
<dbReference type="HOGENOM" id="CLU_2620228_0_0_12"/>
<dbReference type="KEGG" id="sgp:SpiGrapes_2835"/>
<organism evidence="1 2">
    <name type="scientific">Sphaerochaeta pleomorpha (strain ATCC BAA-1885 / DSM 22778 / Grapes)</name>
    <dbReference type="NCBI Taxonomy" id="158190"/>
    <lineage>
        <taxon>Bacteria</taxon>
        <taxon>Pseudomonadati</taxon>
        <taxon>Spirochaetota</taxon>
        <taxon>Spirochaetia</taxon>
        <taxon>Spirochaetales</taxon>
        <taxon>Sphaerochaetaceae</taxon>
        <taxon>Sphaerochaeta</taxon>
    </lineage>
</organism>
<gene>
    <name evidence="1" type="ordered locus">SpiGrapes_2835</name>
</gene>
<keyword evidence="2" id="KW-1185">Reference proteome</keyword>
<dbReference type="EMBL" id="CP003155">
    <property type="protein sequence ID" value="AEV30590.1"/>
    <property type="molecule type" value="Genomic_DNA"/>
</dbReference>
<dbReference type="RefSeq" id="WP_014271429.1">
    <property type="nucleotide sequence ID" value="NC_016633.1"/>
</dbReference>
<dbReference type="AlphaFoldDB" id="G8QWL4"/>
<name>G8QWL4_SPHPG</name>
<accession>G8QWL4</accession>
<reference evidence="1 2" key="1">
    <citation type="submission" date="2011-11" db="EMBL/GenBank/DDBJ databases">
        <title>Complete sequence of Spirochaeta sp. grapes.</title>
        <authorList>
            <consortium name="US DOE Joint Genome Institute"/>
            <person name="Lucas S."/>
            <person name="Han J."/>
            <person name="Lapidus A."/>
            <person name="Cheng J.-F."/>
            <person name="Goodwin L."/>
            <person name="Pitluck S."/>
            <person name="Peters L."/>
            <person name="Ovchinnikova G."/>
            <person name="Munk A.C."/>
            <person name="Detter J.C."/>
            <person name="Han C."/>
            <person name="Tapia R."/>
            <person name="Land M."/>
            <person name="Hauser L."/>
            <person name="Kyrpides N."/>
            <person name="Ivanova N."/>
            <person name="Pagani I."/>
            <person name="Ritalahtilisa K."/>
            <person name="Loeffler F."/>
            <person name="Woyke T."/>
        </authorList>
    </citation>
    <scope>NUCLEOTIDE SEQUENCE [LARGE SCALE GENOMIC DNA]</scope>
    <source>
        <strain evidence="2">ATCC BAA-1885 / DSM 22778 / Grapes</strain>
    </source>
</reference>
<dbReference type="Proteomes" id="UP000005632">
    <property type="component" value="Chromosome"/>
</dbReference>
<evidence type="ECO:0000313" key="1">
    <source>
        <dbReference type="EMBL" id="AEV30590.1"/>
    </source>
</evidence>
<evidence type="ECO:0000313" key="2">
    <source>
        <dbReference type="Proteomes" id="UP000005632"/>
    </source>
</evidence>
<sequence>MEENDPYRQVLVSMAPEAPMIPAFPTLNWTYQNGLYCISETDADKLLDYGENELPLFAHRYEQYLRQIGLILDALSKP</sequence>